<evidence type="ECO:0000256" key="1">
    <source>
        <dbReference type="ARBA" id="ARBA00008876"/>
    </source>
</evidence>
<protein>
    <submittedName>
        <fullName evidence="4">TRZ/ATZ family protein</fullName>
    </submittedName>
</protein>
<dbReference type="SUPFAM" id="SSF117457">
    <property type="entry name" value="FumA C-terminal domain-like"/>
    <property type="match status" value="1"/>
</dbReference>
<dbReference type="GO" id="GO:0016836">
    <property type="term" value="F:hydro-lyase activity"/>
    <property type="evidence" value="ECO:0007669"/>
    <property type="project" value="InterPro"/>
</dbReference>
<keyword evidence="2" id="KW-0456">Lyase</keyword>
<dbReference type="OrthoDB" id="9798978at2"/>
<reference evidence="4 5" key="1">
    <citation type="submission" date="2019-05" db="EMBL/GenBank/DDBJ databases">
        <title>Culicoidintestinum kansasii gen. nov., sp. nov. from the gastrointestinal tract of the biting midge, Culicoides sonorensis.</title>
        <authorList>
            <person name="Neupane S."/>
            <person name="Ghosh A."/>
            <person name="Gunther S."/>
            <person name="Martin K."/>
            <person name="Zurek L."/>
        </authorList>
    </citation>
    <scope>NUCLEOTIDE SEQUENCE [LARGE SCALE GENOMIC DNA]</scope>
    <source>
        <strain evidence="4 5">CS-1</strain>
    </source>
</reference>
<dbReference type="AlphaFoldDB" id="A0A5R8QIP7"/>
<dbReference type="Gene3D" id="3.20.130.10">
    <property type="entry name" value="Fe-S hydro-lyase, tartrate dehydratase beta-type, catalytic domain"/>
    <property type="match status" value="1"/>
</dbReference>
<gene>
    <name evidence="4" type="ORF">FEZ08_01515</name>
</gene>
<dbReference type="PANTHER" id="PTHR43351:SF2">
    <property type="entry name" value="L(+)-TARTRATE DEHYDRATASE SUBUNIT BETA-RELATED"/>
    <property type="match status" value="1"/>
</dbReference>
<proteinExistence type="inferred from homology"/>
<dbReference type="PANTHER" id="PTHR43351">
    <property type="entry name" value="L(+)-TARTRATE DEHYDRATASE SUBUNIT BETA"/>
    <property type="match status" value="1"/>
</dbReference>
<keyword evidence="5" id="KW-1185">Reference proteome</keyword>
<evidence type="ECO:0000259" key="3">
    <source>
        <dbReference type="Pfam" id="PF05683"/>
    </source>
</evidence>
<organism evidence="4 5">
    <name type="scientific">Culicoidibacter larvae</name>
    <dbReference type="NCBI Taxonomy" id="2579976"/>
    <lineage>
        <taxon>Bacteria</taxon>
        <taxon>Bacillati</taxon>
        <taxon>Bacillota</taxon>
        <taxon>Culicoidibacteria</taxon>
        <taxon>Culicoidibacterales</taxon>
        <taxon>Culicoidibacteraceae</taxon>
        <taxon>Culicoidibacter</taxon>
    </lineage>
</organism>
<evidence type="ECO:0000313" key="4">
    <source>
        <dbReference type="EMBL" id="TLG77323.1"/>
    </source>
</evidence>
<feature type="domain" description="Fe-S hydro-lyase tartrate dehydratase beta-type catalytic" evidence="3">
    <location>
        <begin position="12"/>
        <end position="175"/>
    </location>
</feature>
<evidence type="ECO:0000256" key="2">
    <source>
        <dbReference type="ARBA" id="ARBA00023239"/>
    </source>
</evidence>
<dbReference type="EMBL" id="VBWP01000001">
    <property type="protein sequence ID" value="TLG77323.1"/>
    <property type="molecule type" value="Genomic_DNA"/>
</dbReference>
<name>A0A5R8QIP7_9FIRM</name>
<dbReference type="InterPro" id="IPR004647">
    <property type="entry name" value="Fe-S_hydro-lyase_TtdB-typ_cat"/>
</dbReference>
<dbReference type="Pfam" id="PF05683">
    <property type="entry name" value="Fumerase_C"/>
    <property type="match status" value="1"/>
</dbReference>
<dbReference type="InterPro" id="IPR036660">
    <property type="entry name" value="Fe-S_hydroAse_TtdB_cat_sf"/>
</dbReference>
<evidence type="ECO:0000313" key="5">
    <source>
        <dbReference type="Proteomes" id="UP000306912"/>
    </source>
</evidence>
<dbReference type="InParanoid" id="A0A5R8QIP7"/>
<comment type="caution">
    <text evidence="4">The sequence shown here is derived from an EMBL/GenBank/DDBJ whole genome shotgun (WGS) entry which is preliminary data.</text>
</comment>
<accession>A0A5R8QIP7</accession>
<dbReference type="Proteomes" id="UP000306912">
    <property type="component" value="Unassembled WGS sequence"/>
</dbReference>
<dbReference type="NCBIfam" id="TIGR00723">
    <property type="entry name" value="ttdB_fumA_fumB"/>
    <property type="match status" value="1"/>
</dbReference>
<comment type="similarity">
    <text evidence="1">Belongs to the class-I fumarase family.</text>
</comment>
<dbReference type="RefSeq" id="WP_138189930.1">
    <property type="nucleotide sequence ID" value="NZ_VBWP01000001.1"/>
</dbReference>
<sequence>MKTRDLITPLDTALVADLRSGEKILISGTIYVARDAAHKRIGEMLEAGLPLPVDLKNQIIYYMGPSPAIGEEVIGSCGPTTSARMDPYTEMMLDLGVKLFIGKGERAPYVEQLLQEHGAVYAIAVGGAAVYLQQFVKTCECIAFEELGAEALYRLEVENFEVFVANDVQGNTIFQ</sequence>